<dbReference type="InterPro" id="IPR027417">
    <property type="entry name" value="P-loop_NTPase"/>
</dbReference>
<reference evidence="3" key="1">
    <citation type="submission" date="2016-12" db="EMBL/GenBank/DDBJ databases">
        <authorList>
            <person name="Varghese N."/>
            <person name="Submissions S."/>
        </authorList>
    </citation>
    <scope>NUCLEOTIDE SEQUENCE [LARGE SCALE GENOMIC DNA]</scope>
    <source>
        <strain evidence="3">DSM 45599</strain>
    </source>
</reference>
<keyword evidence="2" id="KW-0418">Kinase</keyword>
<accession>A0A1N5TQA7</accession>
<dbReference type="SUPFAM" id="SSF52540">
    <property type="entry name" value="P-loop containing nucleoside triphosphate hydrolases"/>
    <property type="match status" value="1"/>
</dbReference>
<dbReference type="OrthoDB" id="5180879at2"/>
<dbReference type="EMBL" id="FSQT01000001">
    <property type="protein sequence ID" value="SIM50447.1"/>
    <property type="molecule type" value="Genomic_DNA"/>
</dbReference>
<dbReference type="RefSeq" id="WP_074308116.1">
    <property type="nucleotide sequence ID" value="NZ_FSQT01000001.1"/>
</dbReference>
<evidence type="ECO:0000256" key="1">
    <source>
        <dbReference type="SAM" id="MobiDB-lite"/>
    </source>
</evidence>
<dbReference type="Proteomes" id="UP000185124">
    <property type="component" value="Unassembled WGS sequence"/>
</dbReference>
<sequence length="438" mass="49465">MRGDDTTAPTTIAVAGHPEPPRPAEPSPAAHRFARALLAGLDEAGVRWCLLRGGPETLNAPGDLDLLVAPVDLARSIAVMQAHGLIRLASHGRGSHRFFLGLDAATSSWVELDLVTELAYGRGFEVRTRAGDQCLSRRVRQDDMWLLPPADEFWALLLHCVLDKGAVPGHHLRRLRELEDHATLDSPLARALPDRAARMLLAYWRAGRPTALAAVRRNLLTAWWRTHPGSAARRLVTSAALRSIERPLQAWSRRGVSVALIGPDGSGKSTLARSIQSAFYFPVRRVYMGLWPSNEAPRSIAEQGVRILLRPFAVWRRYFAAVRHRALGRTVVFDRYVYDALLPPRGPLVWLKRPYFHLLSRLCPAPDVVLFLDVPGPVMYRRSGEYDPEHLEREREQYRRLRRRVPHLERLDAERAPELVLADALGRIWRHYAERTAR</sequence>
<gene>
    <name evidence="2" type="ORF">SAMN04489832_0308</name>
</gene>
<feature type="region of interest" description="Disordered" evidence="1">
    <location>
        <begin position="1"/>
        <end position="28"/>
    </location>
</feature>
<proteinExistence type="predicted"/>
<keyword evidence="2" id="KW-0808">Transferase</keyword>
<dbReference type="GO" id="GO:0016301">
    <property type="term" value="F:kinase activity"/>
    <property type="evidence" value="ECO:0007669"/>
    <property type="project" value="UniProtKB-KW"/>
</dbReference>
<organism evidence="2 3">
    <name type="scientific">Micromonospora cremea</name>
    <dbReference type="NCBI Taxonomy" id="709881"/>
    <lineage>
        <taxon>Bacteria</taxon>
        <taxon>Bacillati</taxon>
        <taxon>Actinomycetota</taxon>
        <taxon>Actinomycetes</taxon>
        <taxon>Micromonosporales</taxon>
        <taxon>Micromonosporaceae</taxon>
        <taxon>Micromonospora</taxon>
    </lineage>
</organism>
<name>A0A1N5TQA7_9ACTN</name>
<keyword evidence="3" id="KW-1185">Reference proteome</keyword>
<dbReference type="STRING" id="709881.SAMN04489832_0308"/>
<dbReference type="Gene3D" id="3.40.50.300">
    <property type="entry name" value="P-loop containing nucleotide triphosphate hydrolases"/>
    <property type="match status" value="1"/>
</dbReference>
<evidence type="ECO:0000313" key="3">
    <source>
        <dbReference type="Proteomes" id="UP000185124"/>
    </source>
</evidence>
<dbReference type="AlphaFoldDB" id="A0A1N5TQA7"/>
<protein>
    <submittedName>
        <fullName evidence="2">Thymidylate kinase</fullName>
    </submittedName>
</protein>
<evidence type="ECO:0000313" key="2">
    <source>
        <dbReference type="EMBL" id="SIM50447.1"/>
    </source>
</evidence>